<gene>
    <name evidence="6" type="ORF">EgrG_000773400</name>
</gene>
<dbReference type="PRINTS" id="PR00935">
    <property type="entry name" value="BAND41"/>
</dbReference>
<feature type="domain" description="PH" evidence="4">
    <location>
        <begin position="1349"/>
        <end position="1486"/>
    </location>
</feature>
<feature type="domain" description="PH" evidence="4">
    <location>
        <begin position="1587"/>
        <end position="1689"/>
    </location>
</feature>
<dbReference type="PANTHER" id="PTHR45858:SF5">
    <property type="entry name" value="MOESIN_EZRIN_RADIXIN HOMOLOG 1"/>
    <property type="match status" value="1"/>
</dbReference>
<dbReference type="SMART" id="SM00233">
    <property type="entry name" value="PH"/>
    <property type="match status" value="2"/>
</dbReference>
<dbReference type="InterPro" id="IPR041788">
    <property type="entry name" value="FARP1/FARP2/FRMD7_FERM_C"/>
</dbReference>
<feature type="domain" description="FERM" evidence="5">
    <location>
        <begin position="20"/>
        <end position="305"/>
    </location>
</feature>
<dbReference type="GO" id="GO:0005085">
    <property type="term" value="F:guanyl-nucleotide exchange factor activity"/>
    <property type="evidence" value="ECO:0007669"/>
    <property type="project" value="UniProtKB-KW"/>
</dbReference>
<dbReference type="InterPro" id="IPR018979">
    <property type="entry name" value="FERM_N"/>
</dbReference>
<dbReference type="InterPro" id="IPR000299">
    <property type="entry name" value="FERM_domain"/>
</dbReference>
<feature type="compositionally biased region" description="Low complexity" evidence="3">
    <location>
        <begin position="625"/>
        <end position="637"/>
    </location>
</feature>
<dbReference type="SUPFAM" id="SSF47031">
    <property type="entry name" value="Second domain of FERM"/>
    <property type="match status" value="1"/>
</dbReference>
<feature type="region of interest" description="Disordered" evidence="3">
    <location>
        <begin position="612"/>
        <end position="647"/>
    </location>
</feature>
<evidence type="ECO:0000259" key="5">
    <source>
        <dbReference type="PROSITE" id="PS50057"/>
    </source>
</evidence>
<feature type="compositionally biased region" description="Basic residues" evidence="3">
    <location>
        <begin position="1058"/>
        <end position="1068"/>
    </location>
</feature>
<dbReference type="InterPro" id="IPR018980">
    <property type="entry name" value="FERM_PH-like_C"/>
</dbReference>
<dbReference type="InterPro" id="IPR014847">
    <property type="entry name" value="FA"/>
</dbReference>
<dbReference type="Proteomes" id="UP000492820">
    <property type="component" value="Unassembled WGS sequence"/>
</dbReference>
<dbReference type="Gene3D" id="3.10.20.90">
    <property type="entry name" value="Phosphatidylinositol 3-kinase Catalytic Subunit, Chain A, domain 1"/>
    <property type="match status" value="1"/>
</dbReference>
<feature type="compositionally biased region" description="Low complexity" evidence="3">
    <location>
        <begin position="549"/>
        <end position="562"/>
    </location>
</feature>
<evidence type="ECO:0000256" key="1">
    <source>
        <dbReference type="ARBA" id="ARBA00022658"/>
    </source>
</evidence>
<proteinExistence type="predicted"/>
<reference evidence="8" key="3">
    <citation type="submission" date="2020-10" db="UniProtKB">
        <authorList>
            <consortium name="WormBaseParasite"/>
        </authorList>
    </citation>
    <scope>IDENTIFICATION</scope>
</reference>
<accession>A0A068WCL2</accession>
<feature type="region of interest" description="Disordered" evidence="3">
    <location>
        <begin position="763"/>
        <end position="813"/>
    </location>
</feature>
<feature type="compositionally biased region" description="Basic and acidic residues" evidence="3">
    <location>
        <begin position="1511"/>
        <end position="1523"/>
    </location>
</feature>
<feature type="region of interest" description="Disordered" evidence="3">
    <location>
        <begin position="1501"/>
        <end position="1523"/>
    </location>
</feature>
<dbReference type="InterPro" id="IPR014352">
    <property type="entry name" value="FERM/acyl-CoA-bd_prot_sf"/>
</dbReference>
<dbReference type="Pfam" id="PF00169">
    <property type="entry name" value="PH"/>
    <property type="match status" value="2"/>
</dbReference>
<dbReference type="InterPro" id="IPR051835">
    <property type="entry name" value="RAC1-GEF"/>
</dbReference>
<evidence type="ECO:0000256" key="3">
    <source>
        <dbReference type="SAM" id="MobiDB-lite"/>
    </source>
</evidence>
<dbReference type="SUPFAM" id="SSF50729">
    <property type="entry name" value="PH domain-like"/>
    <property type="match status" value="3"/>
</dbReference>
<sequence>MQEHCGSAISPKHPVGKRPIRVRVLLLDGHLENFILSPRCPGQEFFDLVVQSLQVEDTDYFDLEYEDAMGNKCWLDHFKPIHKPVSQMLRKPAQFSFKVKFYTTHLNLLINKLTRRLFALQVKKDLIDGELNCGENTAALLTAFVLQAELGDREEEDRRILSYLENIRLSKQYSPAFISKVVDLHSNLEGMSEGEADYRLLDAARKLEFYGLKLHPARENGGIPLNLGVTHAGLFLYQGKNKLNHFSWSKIRKLSFKRTRFLIKLHSGMEPFGKDTIEFTFESRDACKNFWKKCLEHHAFFRSREVRGEPGAGGGGLGGFGSGIWSSAAPPAHPYASQPSLRFAEDVGHKNSSGGGGLTRSVSLKSGRSQGLFSKGSSYRYCGRTQQQLIENSYNSSPGIMSSEKRSKSVGRLGSGQNLSRFGSPHLHRSVAHVNEKPGEDLPRMLQHQQCLFRGSSSSTVAADFGPPTTSLPDHYQLLFLSTPIRRPLSTRYRAGSSHSVDQSSLPTESPCKVGPQLLESEYGASVPRVFSASVLKASKRRRESDSLTNTSPAVTTVTTKPSDAESITKYSLLTSSRPSITSGLTAGSVPWALDEKCVEKATKDSIDEKHVDKRSKVLTPTDASSSEEPVSVPLSSNGVRTSAPSTAIHDLHTSGQRARTFSAYEEHSQYSNSLPPEHYDEVAEDEDDIYDNDDTNVDRADLSDDSLLQHPLSVCASRAVSSSDLYRSESIEFQYPVCKLDDQNSPLDQELENGKKITEFPIFSPYAQESPPDKVESRGSLFYPSKSAPASRRTSNYSTHDEEFGEEEGIEPSSIAPALSIGAISAITGVSCSDDEADESGGGGGEGINTCESRDEGKTEAMSLMSGPSSPPVNTLSSLVGQRAQSEPLQPVSSVTDGLHVEIDSHASNQARRQRLRGRRTRKRELRGGLDYLAYDALTATVQQHASTVTANPTSRTLRKKSLPPYHDRTFQLARELSVTEKTYINALRLLIMPYHGNFIPDGNLHTEVTRLITPLHCHHSALLQSALTRVAAWEKAAISAATARTRFQSALAGVHRAQRTRRKRAARQIQAGRQHKSKCSQKLAKGDGCGNDLGTNELSDSSSTSLPLFCSSVSGVPRSSSRNELPPSETNRNRTPPAEGCNLTASSSSCSSFSSSSTSSNVESSYQSVASPPDLASAERELRETTRCLAEMARIADVYRHPLLDGIVSRYEGFLTALPELLSKHIPRYMENESSDCVAGYPSRLALLRVPARRLWYYTQAFRRLAELYGDEHPDLDDCNALVSQLSDLVSRFDSVYRTTEAYALVAEFCQDYQLDAVERPNVHDRCRRRECSIAVLSSLVNEPHSRLIRVGFLEKMSSRGRGFQPRMALLFTDRLVYCGRVSGSTNMQLKIHGVVSLYNAGLESHIKTSVSFSEGISQEGTATSRNSSRERHSFAILVFSGERAEKASSTTKSIHSRTHQIIFAAPNEEQKRLWLMALNKVLGRDREDERKLYRCSSMAPTPSLHGISKSDRPSTEDKSQLISKARETQDMQSHVALNSKDNYLGLLGPRSHLQQTVLRCSGLAYVCWHRRLSVSLDNVLNANKCEISGYLLRKFKTSCGWQKLWTVFTDFTLFFYKSPEDSTPIASLPLLGYRLESARPAAAAADAQFHKSDVLQLTYKSHAYYFRTDAPVSFERWHSALSSALNPLSSEKK</sequence>
<dbReference type="GO" id="GO:0008092">
    <property type="term" value="F:cytoskeletal protein binding"/>
    <property type="evidence" value="ECO:0007669"/>
    <property type="project" value="InterPro"/>
</dbReference>
<dbReference type="InterPro" id="IPR019748">
    <property type="entry name" value="FERM_central"/>
</dbReference>
<dbReference type="PROSITE" id="PS50057">
    <property type="entry name" value="FERM_3"/>
    <property type="match status" value="1"/>
</dbReference>
<dbReference type="Gene3D" id="2.30.29.30">
    <property type="entry name" value="Pleckstrin-homology domain (PH domain)/Phosphotyrosine-binding domain (PTB)"/>
    <property type="match status" value="3"/>
</dbReference>
<dbReference type="CDD" id="cd13193">
    <property type="entry name" value="FERM_C_FARP1-like"/>
    <property type="match status" value="1"/>
</dbReference>
<feature type="region of interest" description="Disordered" evidence="3">
    <location>
        <begin position="833"/>
        <end position="877"/>
    </location>
</feature>
<feature type="region of interest" description="Disordered" evidence="3">
    <location>
        <begin position="1116"/>
        <end position="1156"/>
    </location>
</feature>
<keyword evidence="1" id="KW-0344">Guanine-nucleotide releasing factor</keyword>
<reference evidence="6" key="2">
    <citation type="submission" date="2014-06" db="EMBL/GenBank/DDBJ databases">
        <authorList>
            <person name="Aslett M."/>
        </authorList>
    </citation>
    <scope>NUCLEOTIDE SEQUENCE</scope>
</reference>
<dbReference type="Pfam" id="PF09379">
    <property type="entry name" value="FERM_N"/>
    <property type="match status" value="1"/>
</dbReference>
<dbReference type="Gene3D" id="1.20.80.10">
    <property type="match status" value="1"/>
</dbReference>
<dbReference type="CDD" id="cd01765">
    <property type="entry name" value="FERM_F0_F1"/>
    <property type="match status" value="1"/>
</dbReference>
<dbReference type="OrthoDB" id="6253359at2759"/>
<feature type="region of interest" description="Disordered" evidence="3">
    <location>
        <begin position="1054"/>
        <end position="1087"/>
    </location>
</feature>
<dbReference type="SUPFAM" id="SSF54236">
    <property type="entry name" value="Ubiquitin-like"/>
    <property type="match status" value="1"/>
</dbReference>
<dbReference type="Pfam" id="PF08736">
    <property type="entry name" value="FA"/>
    <property type="match status" value="1"/>
</dbReference>
<protein>
    <submittedName>
        <fullName evidence="6 8">Pleckstrin y</fullName>
    </submittedName>
</protein>
<dbReference type="InterPro" id="IPR035963">
    <property type="entry name" value="FERM_2"/>
</dbReference>
<dbReference type="SMART" id="SM01196">
    <property type="entry name" value="FERM_C"/>
    <property type="match status" value="1"/>
</dbReference>
<reference evidence="6 7" key="1">
    <citation type="journal article" date="2013" name="Nature">
        <title>The genomes of four tapeworm species reveal adaptations to parasitism.</title>
        <authorList>
            <person name="Tsai I.J."/>
            <person name="Zarowiecki M."/>
            <person name="Holroyd N."/>
            <person name="Garciarrubio A."/>
            <person name="Sanchez-Flores A."/>
            <person name="Brooks K.L."/>
            <person name="Tracey A."/>
            <person name="Bobes R.J."/>
            <person name="Fragoso G."/>
            <person name="Sciutto E."/>
            <person name="Aslett M."/>
            <person name="Beasley H."/>
            <person name="Bennett H.M."/>
            <person name="Cai J."/>
            <person name="Camicia F."/>
            <person name="Clark R."/>
            <person name="Cucher M."/>
            <person name="De Silva N."/>
            <person name="Day T.A."/>
            <person name="Deplazes P."/>
            <person name="Estrada K."/>
            <person name="Fernandez C."/>
            <person name="Holland P.W."/>
            <person name="Hou J."/>
            <person name="Hu S."/>
            <person name="Huckvale T."/>
            <person name="Hung S.S."/>
            <person name="Kamenetzky L."/>
            <person name="Keane J.A."/>
            <person name="Kiss F."/>
            <person name="Koziol U."/>
            <person name="Lambert O."/>
            <person name="Liu K."/>
            <person name="Luo X."/>
            <person name="Luo Y."/>
            <person name="Macchiaroli N."/>
            <person name="Nichol S."/>
            <person name="Paps J."/>
            <person name="Parkinson J."/>
            <person name="Pouchkina-Stantcheva N."/>
            <person name="Riddiford N."/>
            <person name="Rosenzvit M."/>
            <person name="Salinas G."/>
            <person name="Wasmuth J.D."/>
            <person name="Zamanian M."/>
            <person name="Zheng Y."/>
            <person name="Cai X."/>
            <person name="Soberon X."/>
            <person name="Olson P.D."/>
            <person name="Laclette J.P."/>
            <person name="Brehm K."/>
            <person name="Berriman M."/>
            <person name="Garciarrubio A."/>
            <person name="Bobes R.J."/>
            <person name="Fragoso G."/>
            <person name="Sanchez-Flores A."/>
            <person name="Estrada K."/>
            <person name="Cevallos M.A."/>
            <person name="Morett E."/>
            <person name="Gonzalez V."/>
            <person name="Portillo T."/>
            <person name="Ochoa-Leyva A."/>
            <person name="Jose M.V."/>
            <person name="Sciutto E."/>
            <person name="Landa A."/>
            <person name="Jimenez L."/>
            <person name="Valdes V."/>
            <person name="Carrero J.C."/>
            <person name="Larralde C."/>
            <person name="Morales-Montor J."/>
            <person name="Limon-Lason J."/>
            <person name="Soberon X."/>
            <person name="Laclette J.P."/>
        </authorList>
    </citation>
    <scope>NUCLEOTIDE SEQUENCE [LARGE SCALE GENOMIC DNA]</scope>
</reference>
<feature type="region of interest" description="Disordered" evidence="3">
    <location>
        <begin position="541"/>
        <end position="563"/>
    </location>
</feature>
<keyword evidence="2" id="KW-0677">Repeat</keyword>
<dbReference type="InterPro" id="IPR001849">
    <property type="entry name" value="PH_domain"/>
</dbReference>
<dbReference type="PROSITE" id="PS50003">
    <property type="entry name" value="PH_DOMAIN"/>
    <property type="match status" value="2"/>
</dbReference>
<evidence type="ECO:0000313" key="7">
    <source>
        <dbReference type="Proteomes" id="UP000492820"/>
    </source>
</evidence>
<dbReference type="CDD" id="cd14473">
    <property type="entry name" value="FERM_B-lobe"/>
    <property type="match status" value="1"/>
</dbReference>
<dbReference type="PANTHER" id="PTHR45858">
    <property type="entry name" value="FERM DOMAIN CONTAINING PROTEIN"/>
    <property type="match status" value="1"/>
</dbReference>
<dbReference type="EMBL" id="LK028576">
    <property type="protein sequence ID" value="CDS15337.1"/>
    <property type="molecule type" value="Genomic_DNA"/>
</dbReference>
<dbReference type="Pfam" id="PF00373">
    <property type="entry name" value="FERM_M"/>
    <property type="match status" value="1"/>
</dbReference>
<name>A0A068WCL2_ECHGR</name>
<dbReference type="SMART" id="SM00295">
    <property type="entry name" value="B41"/>
    <property type="match status" value="1"/>
</dbReference>
<dbReference type="InterPro" id="IPR029071">
    <property type="entry name" value="Ubiquitin-like_domsf"/>
</dbReference>
<feature type="compositionally biased region" description="Polar residues" evidence="3">
    <location>
        <begin position="867"/>
        <end position="877"/>
    </location>
</feature>
<evidence type="ECO:0000259" key="4">
    <source>
        <dbReference type="PROSITE" id="PS50003"/>
    </source>
</evidence>
<feature type="region of interest" description="Disordered" evidence="3">
    <location>
        <begin position="394"/>
        <end position="427"/>
    </location>
</feature>
<dbReference type="FunFam" id="2.30.29.30:FF:000002">
    <property type="entry name" value="Band 4.1-like protein 5 isoform 1"/>
    <property type="match status" value="1"/>
</dbReference>
<dbReference type="InterPro" id="IPR000798">
    <property type="entry name" value="Ez/rad/moesin-like"/>
</dbReference>
<evidence type="ECO:0000313" key="6">
    <source>
        <dbReference type="EMBL" id="CDS15337.1"/>
    </source>
</evidence>
<dbReference type="InterPro" id="IPR011993">
    <property type="entry name" value="PH-like_dom_sf"/>
</dbReference>
<dbReference type="WBParaSite" id="EgrG_000773400">
    <property type="protein sequence ID" value="EgrG_000773400"/>
    <property type="gene ID" value="EgrG_000773400"/>
</dbReference>
<evidence type="ECO:0000256" key="2">
    <source>
        <dbReference type="ARBA" id="ARBA00022737"/>
    </source>
</evidence>
<organism evidence="6">
    <name type="scientific">Echinococcus granulosus</name>
    <name type="common">Hydatid tapeworm</name>
    <dbReference type="NCBI Taxonomy" id="6210"/>
    <lineage>
        <taxon>Eukaryota</taxon>
        <taxon>Metazoa</taxon>
        <taxon>Spiralia</taxon>
        <taxon>Lophotrochozoa</taxon>
        <taxon>Platyhelminthes</taxon>
        <taxon>Cestoda</taxon>
        <taxon>Eucestoda</taxon>
        <taxon>Cyclophyllidea</taxon>
        <taxon>Taeniidae</taxon>
        <taxon>Echinococcus</taxon>
        <taxon>Echinococcus granulosus group</taxon>
    </lineage>
</organism>
<dbReference type="PRINTS" id="PR00661">
    <property type="entry name" value="ERMFAMILY"/>
</dbReference>
<dbReference type="InterPro" id="IPR019749">
    <property type="entry name" value="Band_41_domain"/>
</dbReference>
<evidence type="ECO:0000313" key="8">
    <source>
        <dbReference type="WBParaSite" id="EgrG_000773400"/>
    </source>
</evidence>
<dbReference type="Pfam" id="PF09380">
    <property type="entry name" value="FERM_C"/>
    <property type="match status" value="1"/>
</dbReference>
<dbReference type="SMART" id="SM01195">
    <property type="entry name" value="FA"/>
    <property type="match status" value="1"/>
</dbReference>